<dbReference type="InterPro" id="IPR036312">
    <property type="entry name" value="Bifun_inhib/LTP/seed_sf"/>
</dbReference>
<feature type="domain" description="Bifunctional inhibitor/plant lipid transfer protein/seed storage helical" evidence="6">
    <location>
        <begin position="28"/>
        <end position="114"/>
    </location>
</feature>
<evidence type="ECO:0000313" key="8">
    <source>
        <dbReference type="Proteomes" id="UP001604277"/>
    </source>
</evidence>
<dbReference type="InterPro" id="IPR000528">
    <property type="entry name" value="Plant_nsLTP"/>
</dbReference>
<evidence type="ECO:0000256" key="2">
    <source>
        <dbReference type="ARBA" id="ARBA00022448"/>
    </source>
</evidence>
<dbReference type="EMBL" id="JBFOLJ010000007">
    <property type="protein sequence ID" value="KAL2523101.1"/>
    <property type="molecule type" value="Genomic_DNA"/>
</dbReference>
<dbReference type="SMART" id="SM00499">
    <property type="entry name" value="AAI"/>
    <property type="match status" value="1"/>
</dbReference>
<keyword evidence="5" id="KW-0732">Signal</keyword>
<keyword evidence="8" id="KW-1185">Reference proteome</keyword>
<dbReference type="Pfam" id="PF00234">
    <property type="entry name" value="Tryp_alpha_amyl"/>
    <property type="match status" value="1"/>
</dbReference>
<dbReference type="PRINTS" id="PR00382">
    <property type="entry name" value="LIPIDTRNSFER"/>
</dbReference>
<comment type="function">
    <text evidence="4">Plant non-specific lipid-transfer proteins transfer phospholipids as well as galactolipids across membranes. May play a role in wax or cutin deposition in the cell walls of expanding epidermal cells and certain secretory tissues.</text>
</comment>
<keyword evidence="2 4" id="KW-0813">Transport</keyword>
<dbReference type="GO" id="GO:0008289">
    <property type="term" value="F:lipid binding"/>
    <property type="evidence" value="ECO:0007669"/>
    <property type="project" value="UniProtKB-KW"/>
</dbReference>
<evidence type="ECO:0000259" key="6">
    <source>
        <dbReference type="SMART" id="SM00499"/>
    </source>
</evidence>
<sequence length="130" mass="14342">MKGFAVIFLLILVMVQLLMAKPGEAIACKQVHSRLRPCLQYLRGQGRNPLAACCSGLNVLNKMINQAKPRDRQIACECIKMAASRAKFKPDKAGQLPGQCGVKISVPISPTVDCHKGNLRKKVYTYVRFA</sequence>
<dbReference type="CDD" id="cd01960">
    <property type="entry name" value="nsLTP1"/>
    <property type="match status" value="1"/>
</dbReference>
<comment type="caution">
    <text evidence="7">The sequence shown here is derived from an EMBL/GenBank/DDBJ whole genome shotgun (WGS) entry which is preliminary data.</text>
</comment>
<accession>A0ABD1UDP2</accession>
<dbReference type="Proteomes" id="UP001604277">
    <property type="component" value="Unassembled WGS sequence"/>
</dbReference>
<evidence type="ECO:0000256" key="4">
    <source>
        <dbReference type="RuleBase" id="RU000628"/>
    </source>
</evidence>
<protein>
    <recommendedName>
        <fullName evidence="4">Non-specific lipid-transfer protein</fullName>
    </recommendedName>
</protein>
<evidence type="ECO:0000313" key="7">
    <source>
        <dbReference type="EMBL" id="KAL2523101.1"/>
    </source>
</evidence>
<feature type="signal peptide" evidence="5">
    <location>
        <begin position="1"/>
        <end position="20"/>
    </location>
</feature>
<evidence type="ECO:0000256" key="3">
    <source>
        <dbReference type="ARBA" id="ARBA00023121"/>
    </source>
</evidence>
<keyword evidence="3 4" id="KW-0446">Lipid-binding</keyword>
<organism evidence="7 8">
    <name type="scientific">Forsythia ovata</name>
    <dbReference type="NCBI Taxonomy" id="205694"/>
    <lineage>
        <taxon>Eukaryota</taxon>
        <taxon>Viridiplantae</taxon>
        <taxon>Streptophyta</taxon>
        <taxon>Embryophyta</taxon>
        <taxon>Tracheophyta</taxon>
        <taxon>Spermatophyta</taxon>
        <taxon>Magnoliopsida</taxon>
        <taxon>eudicotyledons</taxon>
        <taxon>Gunneridae</taxon>
        <taxon>Pentapetalae</taxon>
        <taxon>asterids</taxon>
        <taxon>lamiids</taxon>
        <taxon>Lamiales</taxon>
        <taxon>Oleaceae</taxon>
        <taxon>Forsythieae</taxon>
        <taxon>Forsythia</taxon>
    </lineage>
</organism>
<comment type="similarity">
    <text evidence="1 4">Belongs to the plant LTP family.</text>
</comment>
<feature type="chain" id="PRO_5044881528" description="Non-specific lipid-transfer protein" evidence="5">
    <location>
        <begin position="21"/>
        <end position="130"/>
    </location>
</feature>
<proteinExistence type="inferred from homology"/>
<dbReference type="SUPFAM" id="SSF47699">
    <property type="entry name" value="Bifunctional inhibitor/lipid-transfer protein/seed storage 2S albumin"/>
    <property type="match status" value="1"/>
</dbReference>
<dbReference type="AlphaFoldDB" id="A0ABD1UDP2"/>
<name>A0ABD1UDP2_9LAMI</name>
<gene>
    <name evidence="7" type="ORF">Fot_27024</name>
</gene>
<evidence type="ECO:0000256" key="1">
    <source>
        <dbReference type="ARBA" id="ARBA00009748"/>
    </source>
</evidence>
<dbReference type="InterPro" id="IPR016140">
    <property type="entry name" value="Bifunc_inhib/LTP/seed_store"/>
</dbReference>
<dbReference type="PANTHER" id="PTHR33076">
    <property type="entry name" value="NON-SPECIFIC LIPID-TRANSFER PROTEIN 2-RELATED"/>
    <property type="match status" value="1"/>
</dbReference>
<dbReference type="Gene3D" id="1.10.110.10">
    <property type="entry name" value="Plant lipid-transfer and hydrophobic proteins"/>
    <property type="match status" value="1"/>
</dbReference>
<reference evidence="8" key="1">
    <citation type="submission" date="2024-07" db="EMBL/GenBank/DDBJ databases">
        <title>Two chromosome-level genome assemblies of Korean endemic species Abeliophyllum distichum and Forsythia ovata (Oleaceae).</title>
        <authorList>
            <person name="Jang H."/>
        </authorList>
    </citation>
    <scope>NUCLEOTIDE SEQUENCE [LARGE SCALE GENOMIC DNA]</scope>
</reference>
<evidence type="ECO:0000256" key="5">
    <source>
        <dbReference type="SAM" id="SignalP"/>
    </source>
</evidence>